<evidence type="ECO:0000313" key="3">
    <source>
        <dbReference type="Proteomes" id="UP000249723"/>
    </source>
</evidence>
<dbReference type="EMBL" id="FMWP01000104">
    <property type="protein sequence ID" value="SCZ99875.1"/>
    <property type="molecule type" value="Genomic_DNA"/>
</dbReference>
<keyword evidence="3" id="KW-1185">Reference proteome</keyword>
<sequence length="255" mass="27652">MDSSPASPLAPRDPSSLNLRSANKSPLYRPSLPLCRPRVELCSISLLGQYALTEVEVPRLLPPAGMTTTPPLATGANPPIPAEQLAALTSLLSGLTAAASGTATPATTSGTTRTAFPKHARLDGAKTFANWTRQLRLCLADDIRSYVLDGIAPDDWTPSQRSARDAVAREVLANSIDSAEVSAVLDKIPTADLTAPTIYSTLKSRYAPDDATRTLELFSRLWGFRPMPGTVAEFDGWIMDFKALRKRYRHKDNYQ</sequence>
<accession>A0A2X0LU23</accession>
<proteinExistence type="predicted"/>
<reference evidence="3" key="1">
    <citation type="submission" date="2016-10" db="EMBL/GenBank/DDBJ databases">
        <authorList>
            <person name="Jeantristanb JTB J.-T."/>
            <person name="Ricardo R."/>
        </authorList>
    </citation>
    <scope>NUCLEOTIDE SEQUENCE [LARGE SCALE GENOMIC DNA]</scope>
</reference>
<dbReference type="AlphaFoldDB" id="A0A2X0LU23"/>
<gene>
    <name evidence="2" type="ORF">BZ3500_MVSOF-1268-A1-R1_C105G00582</name>
</gene>
<organism evidence="2 3">
    <name type="scientific">Microbotryum saponariae</name>
    <dbReference type="NCBI Taxonomy" id="289078"/>
    <lineage>
        <taxon>Eukaryota</taxon>
        <taxon>Fungi</taxon>
        <taxon>Dikarya</taxon>
        <taxon>Basidiomycota</taxon>
        <taxon>Pucciniomycotina</taxon>
        <taxon>Microbotryomycetes</taxon>
        <taxon>Microbotryales</taxon>
        <taxon>Microbotryaceae</taxon>
        <taxon>Microbotryum</taxon>
    </lineage>
</organism>
<name>A0A2X0LU23_9BASI</name>
<feature type="region of interest" description="Disordered" evidence="1">
    <location>
        <begin position="1"/>
        <end position="23"/>
    </location>
</feature>
<protein>
    <submittedName>
        <fullName evidence="2">BZ3500_MvSof-1268-A1-R1_C105g00582 protein</fullName>
    </submittedName>
</protein>
<evidence type="ECO:0000313" key="2">
    <source>
        <dbReference type="EMBL" id="SCZ99875.1"/>
    </source>
</evidence>
<evidence type="ECO:0000256" key="1">
    <source>
        <dbReference type="SAM" id="MobiDB-lite"/>
    </source>
</evidence>
<dbReference type="Proteomes" id="UP000249723">
    <property type="component" value="Unassembled WGS sequence"/>
</dbReference>